<evidence type="ECO:0000313" key="3">
    <source>
        <dbReference type="EMBL" id="CAE4636410.1"/>
    </source>
</evidence>
<reference evidence="2" key="1">
    <citation type="submission" date="2021-01" db="EMBL/GenBank/DDBJ databases">
        <authorList>
            <person name="Corre E."/>
            <person name="Pelletier E."/>
            <person name="Niang G."/>
            <person name="Scheremetjew M."/>
            <person name="Finn R."/>
            <person name="Kale V."/>
            <person name="Holt S."/>
            <person name="Cochrane G."/>
            <person name="Meng A."/>
            <person name="Brown T."/>
            <person name="Cohen L."/>
        </authorList>
    </citation>
    <scope>NUCLEOTIDE SEQUENCE</scope>
    <source>
        <strain evidence="2">GSO104</strain>
    </source>
</reference>
<accession>A0A6V2KH64</accession>
<gene>
    <name evidence="2" type="ORF">DBRI00130_LOCUS30277</name>
    <name evidence="3" type="ORF">DBRI00130_LOCUS30279</name>
</gene>
<organism evidence="2">
    <name type="scientific">Ditylum brightwellii</name>
    <dbReference type="NCBI Taxonomy" id="49249"/>
    <lineage>
        <taxon>Eukaryota</taxon>
        <taxon>Sar</taxon>
        <taxon>Stramenopiles</taxon>
        <taxon>Ochrophyta</taxon>
        <taxon>Bacillariophyta</taxon>
        <taxon>Mediophyceae</taxon>
        <taxon>Lithodesmiophycidae</taxon>
        <taxon>Lithodesmiales</taxon>
        <taxon>Lithodesmiaceae</taxon>
        <taxon>Ditylum</taxon>
    </lineage>
</organism>
<dbReference type="AlphaFoldDB" id="A0A6V2KH64"/>
<dbReference type="EMBL" id="HBNS01038804">
    <property type="protein sequence ID" value="CAE4636407.1"/>
    <property type="molecule type" value="Transcribed_RNA"/>
</dbReference>
<name>A0A6V2KH64_9STRA</name>
<feature type="region of interest" description="Disordered" evidence="1">
    <location>
        <begin position="162"/>
        <end position="193"/>
    </location>
</feature>
<sequence>MAKMKVEIQALLVEKKKKRAPAMIDTAAMVISTATAAADASAPKSSGSARCDTFLSSTITAIDSSKKENRSNHNDNDTGIFQEKRDDDEEIKRSGGDSAQICRSTSPELSPQREGLDKNISMEPTLMGNDILNVSLGDDDDEDTVKSEQEAIRRHAARMLYWADKATERRGSGSSGSLRSSRSIEKSDSSGHK</sequence>
<feature type="compositionally biased region" description="Basic and acidic residues" evidence="1">
    <location>
        <begin position="182"/>
        <end position="193"/>
    </location>
</feature>
<feature type="compositionally biased region" description="Basic and acidic residues" evidence="1">
    <location>
        <begin position="65"/>
        <end position="95"/>
    </location>
</feature>
<proteinExistence type="predicted"/>
<evidence type="ECO:0000256" key="1">
    <source>
        <dbReference type="SAM" id="MobiDB-lite"/>
    </source>
</evidence>
<feature type="region of interest" description="Disordered" evidence="1">
    <location>
        <begin position="65"/>
        <end position="115"/>
    </location>
</feature>
<evidence type="ECO:0000313" key="2">
    <source>
        <dbReference type="EMBL" id="CAE4636407.1"/>
    </source>
</evidence>
<protein>
    <submittedName>
        <fullName evidence="2">Uncharacterized protein</fullName>
    </submittedName>
</protein>
<feature type="region of interest" description="Disordered" evidence="1">
    <location>
        <begin position="130"/>
        <end position="149"/>
    </location>
</feature>
<dbReference type="EMBL" id="HBNS01038806">
    <property type="protein sequence ID" value="CAE4636410.1"/>
    <property type="molecule type" value="Transcribed_RNA"/>
</dbReference>